<evidence type="ECO:0000256" key="3">
    <source>
        <dbReference type="PROSITE-ProRule" id="PRU00023"/>
    </source>
</evidence>
<dbReference type="EMBL" id="JACICY010000007">
    <property type="protein sequence ID" value="MBB3861665.1"/>
    <property type="molecule type" value="Genomic_DNA"/>
</dbReference>
<feature type="repeat" description="ANK" evidence="3">
    <location>
        <begin position="131"/>
        <end position="163"/>
    </location>
</feature>
<dbReference type="SMART" id="SM00248">
    <property type="entry name" value="ANK"/>
    <property type="match status" value="3"/>
</dbReference>
<dbReference type="Pfam" id="PF12796">
    <property type="entry name" value="Ank_2"/>
    <property type="match status" value="1"/>
</dbReference>
<sequence>MPSIMRRSFAILAIALAAAVSIPAQAQFSDGYKFLEAVRKKEGDKVTEALNEPGTQIINTKNFSTGETALHIVVARRDLTWMQFLISNGANVNVRDNRGMTPLVAACELGFIEGVDQLIKSGARVEDANNTGETPLISAVHRRDLALVRMLIKAGANPDRPDNSGRSARDYATLEGKSSAVLGEIERAAKDAKGTGVKKTYGPSF</sequence>
<dbReference type="PROSITE" id="PS50088">
    <property type="entry name" value="ANK_REPEAT"/>
    <property type="match status" value="3"/>
</dbReference>
<evidence type="ECO:0000313" key="5">
    <source>
        <dbReference type="EMBL" id="MBB3861665.1"/>
    </source>
</evidence>
<keyword evidence="1" id="KW-0677">Repeat</keyword>
<feature type="repeat" description="ANK" evidence="3">
    <location>
        <begin position="98"/>
        <end position="130"/>
    </location>
</feature>
<reference evidence="5 6" key="1">
    <citation type="submission" date="2020-08" db="EMBL/GenBank/DDBJ databases">
        <title>Genomic Encyclopedia of Type Strains, Phase IV (KMG-IV): sequencing the most valuable type-strain genomes for metagenomic binning, comparative biology and taxonomic classification.</title>
        <authorList>
            <person name="Goeker M."/>
        </authorList>
    </citation>
    <scope>NUCLEOTIDE SEQUENCE [LARGE SCALE GENOMIC DNA]</scope>
    <source>
        <strain evidence="5 6">DSM 14552</strain>
    </source>
</reference>
<dbReference type="Pfam" id="PF00023">
    <property type="entry name" value="Ank"/>
    <property type="match status" value="1"/>
</dbReference>
<dbReference type="SUPFAM" id="SSF48403">
    <property type="entry name" value="Ankyrin repeat"/>
    <property type="match status" value="1"/>
</dbReference>
<comment type="caution">
    <text evidence="5">The sequence shown here is derived from an EMBL/GenBank/DDBJ whole genome shotgun (WGS) entry which is preliminary data.</text>
</comment>
<dbReference type="GO" id="GO:0004842">
    <property type="term" value="F:ubiquitin-protein transferase activity"/>
    <property type="evidence" value="ECO:0007669"/>
    <property type="project" value="TreeGrafter"/>
</dbReference>
<dbReference type="InterPro" id="IPR002110">
    <property type="entry name" value="Ankyrin_rpt"/>
</dbReference>
<dbReference type="InterPro" id="IPR036770">
    <property type="entry name" value="Ankyrin_rpt-contain_sf"/>
</dbReference>
<keyword evidence="4" id="KW-0732">Signal</keyword>
<evidence type="ECO:0000256" key="4">
    <source>
        <dbReference type="SAM" id="SignalP"/>
    </source>
</evidence>
<dbReference type="PANTHER" id="PTHR24171:SF8">
    <property type="entry name" value="BRCA1-ASSOCIATED RING DOMAIN PROTEIN 1"/>
    <property type="match status" value="1"/>
</dbReference>
<dbReference type="RefSeq" id="WP_183614170.1">
    <property type="nucleotide sequence ID" value="NZ_JACICY010000007.1"/>
</dbReference>
<dbReference type="Proteomes" id="UP000562395">
    <property type="component" value="Unassembled WGS sequence"/>
</dbReference>
<keyword evidence="6" id="KW-1185">Reference proteome</keyword>
<keyword evidence="2 3" id="KW-0040">ANK repeat</keyword>
<evidence type="ECO:0000313" key="6">
    <source>
        <dbReference type="Proteomes" id="UP000562395"/>
    </source>
</evidence>
<feature type="repeat" description="ANK" evidence="3">
    <location>
        <begin position="65"/>
        <end position="97"/>
    </location>
</feature>
<evidence type="ECO:0000256" key="2">
    <source>
        <dbReference type="ARBA" id="ARBA00023043"/>
    </source>
</evidence>
<feature type="signal peptide" evidence="4">
    <location>
        <begin position="1"/>
        <end position="26"/>
    </location>
</feature>
<accession>A0A7W6EX42</accession>
<evidence type="ECO:0000256" key="1">
    <source>
        <dbReference type="ARBA" id="ARBA00022737"/>
    </source>
</evidence>
<dbReference type="Gene3D" id="1.25.40.20">
    <property type="entry name" value="Ankyrin repeat-containing domain"/>
    <property type="match status" value="1"/>
</dbReference>
<dbReference type="PROSITE" id="PS50297">
    <property type="entry name" value="ANK_REP_REGION"/>
    <property type="match status" value="2"/>
</dbReference>
<gene>
    <name evidence="5" type="ORF">GGQ88_002953</name>
</gene>
<organism evidence="5 6">
    <name type="scientific">Novosphingobium hassiacum</name>
    <dbReference type="NCBI Taxonomy" id="173676"/>
    <lineage>
        <taxon>Bacteria</taxon>
        <taxon>Pseudomonadati</taxon>
        <taxon>Pseudomonadota</taxon>
        <taxon>Alphaproteobacteria</taxon>
        <taxon>Sphingomonadales</taxon>
        <taxon>Sphingomonadaceae</taxon>
        <taxon>Novosphingobium</taxon>
    </lineage>
</organism>
<feature type="chain" id="PRO_5030987850" evidence="4">
    <location>
        <begin position="27"/>
        <end position="205"/>
    </location>
</feature>
<protein>
    <submittedName>
        <fullName evidence="5">Ankyrin repeat protein</fullName>
    </submittedName>
</protein>
<proteinExistence type="predicted"/>
<dbReference type="AlphaFoldDB" id="A0A7W6EX42"/>
<dbReference type="PANTHER" id="PTHR24171">
    <property type="entry name" value="ANKYRIN REPEAT DOMAIN-CONTAINING PROTEIN 39-RELATED"/>
    <property type="match status" value="1"/>
</dbReference>
<dbReference type="GO" id="GO:0085020">
    <property type="term" value="P:protein K6-linked ubiquitination"/>
    <property type="evidence" value="ECO:0007669"/>
    <property type="project" value="TreeGrafter"/>
</dbReference>
<name>A0A7W6EX42_9SPHN</name>